<dbReference type="AlphaFoldDB" id="A0A3R6YTB9"/>
<dbReference type="EMBL" id="QOCR01000002">
    <property type="protein sequence ID" value="RHW51310.1"/>
    <property type="molecule type" value="Genomic_DNA"/>
</dbReference>
<keyword evidence="2" id="KW-1185">Reference proteome</keyword>
<accession>A0A3R6YTB9</accession>
<protein>
    <recommendedName>
        <fullName evidence="3">ArpU family transcriptional regulator</fullName>
    </recommendedName>
</protein>
<evidence type="ECO:0008006" key="3">
    <source>
        <dbReference type="Google" id="ProtNLM"/>
    </source>
</evidence>
<evidence type="ECO:0000313" key="2">
    <source>
        <dbReference type="Proteomes" id="UP000284109"/>
    </source>
</evidence>
<gene>
    <name evidence="1" type="ORF">DS831_04630</name>
</gene>
<organism evidence="1 2">
    <name type="scientific">Bombilactobacillus bombi</name>
    <dbReference type="NCBI Taxonomy" id="1303590"/>
    <lineage>
        <taxon>Bacteria</taxon>
        <taxon>Bacillati</taxon>
        <taxon>Bacillota</taxon>
        <taxon>Bacilli</taxon>
        <taxon>Lactobacillales</taxon>
        <taxon>Lactobacillaceae</taxon>
        <taxon>Bombilactobacillus</taxon>
    </lineage>
</organism>
<dbReference type="InterPro" id="IPR006524">
    <property type="entry name" value="ArpU-like"/>
</dbReference>
<dbReference type="OrthoDB" id="2146126at2"/>
<dbReference type="Proteomes" id="UP000284109">
    <property type="component" value="Unassembled WGS sequence"/>
</dbReference>
<sequence length="142" mass="16040">MLLFKEANVDKTASNVKEFLTNDYQKLCAIAGANIKSPAISGLPTAPPAGNSKETQITEVMWARDILRIINQSINACSADSRKILLGKMDFEKDYILQNDLGVSHTKFYSMLRFAYNEFADAFEYRGRPLLKNKADLHIYDQ</sequence>
<evidence type="ECO:0000313" key="1">
    <source>
        <dbReference type="EMBL" id="RHW51310.1"/>
    </source>
</evidence>
<dbReference type="NCBIfam" id="TIGR01637">
    <property type="entry name" value="phage_arpU"/>
    <property type="match status" value="1"/>
</dbReference>
<name>A0A3R6YTB9_9LACO</name>
<comment type="caution">
    <text evidence="1">The sequence shown here is derived from an EMBL/GenBank/DDBJ whole genome shotgun (WGS) entry which is preliminary data.</text>
</comment>
<dbReference type="RefSeq" id="WP_118900854.1">
    <property type="nucleotide sequence ID" value="NZ_QOCR01000002.1"/>
</dbReference>
<proteinExistence type="predicted"/>
<reference evidence="1 2" key="1">
    <citation type="submission" date="2018-07" db="EMBL/GenBank/DDBJ databases">
        <title>Genome sequences of six Lactobacillus spp. isolated from bumble bee guts.</title>
        <authorList>
            <person name="Motta E.V.S."/>
            <person name="Moran N.A."/>
        </authorList>
    </citation>
    <scope>NUCLEOTIDE SEQUENCE [LARGE SCALE GENOMIC DNA]</scope>
    <source>
        <strain evidence="1 2">BI-1.1</strain>
    </source>
</reference>